<protein>
    <recommendedName>
        <fullName evidence="12">D-alanine--D-alanine ligase</fullName>
        <ecNumber evidence="12">6.3.2.4</ecNumber>
    </recommendedName>
    <alternativeName>
        <fullName evidence="12">D-Ala-D-Ala ligase</fullName>
    </alternativeName>
    <alternativeName>
        <fullName evidence="12">D-alanylalanine synthetase</fullName>
    </alternativeName>
</protein>
<dbReference type="PANTHER" id="PTHR23132:SF25">
    <property type="entry name" value="D-ALANINE--D-ALANINE LIGASE A"/>
    <property type="match status" value="1"/>
</dbReference>
<evidence type="ECO:0000256" key="3">
    <source>
        <dbReference type="ARBA" id="ARBA00022598"/>
    </source>
</evidence>
<feature type="active site" evidence="13">
    <location>
        <position position="318"/>
    </location>
</feature>
<keyword evidence="5 15" id="KW-0547">Nucleotide-binding</keyword>
<evidence type="ECO:0000256" key="13">
    <source>
        <dbReference type="PIRSR" id="PIRSR039102-1"/>
    </source>
</evidence>
<evidence type="ECO:0000256" key="11">
    <source>
        <dbReference type="ARBA" id="ARBA00023316"/>
    </source>
</evidence>
<dbReference type="GO" id="GO:0005829">
    <property type="term" value="C:cytosol"/>
    <property type="evidence" value="ECO:0007669"/>
    <property type="project" value="TreeGrafter"/>
</dbReference>
<keyword evidence="11 12" id="KW-0961">Cell wall biogenesis/degradation</keyword>
<name>A0A1H9X767_9PSEU</name>
<dbReference type="Pfam" id="PF01820">
    <property type="entry name" value="Dala_Dala_lig_N"/>
    <property type="match status" value="1"/>
</dbReference>
<dbReference type="NCBIfam" id="TIGR01205">
    <property type="entry name" value="D_ala_D_alaTIGR"/>
    <property type="match status" value="1"/>
</dbReference>
<dbReference type="GO" id="GO:0008716">
    <property type="term" value="F:D-alanine-D-alanine ligase activity"/>
    <property type="evidence" value="ECO:0007669"/>
    <property type="project" value="UniProtKB-UniRule"/>
</dbReference>
<comment type="cofactor">
    <cofactor evidence="14">
        <name>Mg(2+)</name>
        <dbReference type="ChEBI" id="CHEBI:18420"/>
    </cofactor>
    <cofactor evidence="14">
        <name>Mn(2+)</name>
        <dbReference type="ChEBI" id="CHEBI:29035"/>
    </cofactor>
    <text evidence="14">Binds 2 magnesium or manganese ions per subunit.</text>
</comment>
<evidence type="ECO:0000256" key="6">
    <source>
        <dbReference type="ARBA" id="ARBA00022840"/>
    </source>
</evidence>
<comment type="catalytic activity">
    <reaction evidence="12">
        <text>2 D-alanine + ATP = D-alanyl-D-alanine + ADP + phosphate + H(+)</text>
        <dbReference type="Rhea" id="RHEA:11224"/>
        <dbReference type="ChEBI" id="CHEBI:15378"/>
        <dbReference type="ChEBI" id="CHEBI:30616"/>
        <dbReference type="ChEBI" id="CHEBI:43474"/>
        <dbReference type="ChEBI" id="CHEBI:57416"/>
        <dbReference type="ChEBI" id="CHEBI:57822"/>
        <dbReference type="ChEBI" id="CHEBI:456216"/>
        <dbReference type="EC" id="6.3.2.4"/>
    </reaction>
</comment>
<comment type="cofactor">
    <cofactor evidence="1">
        <name>Mn(2+)</name>
        <dbReference type="ChEBI" id="CHEBI:29035"/>
    </cofactor>
</comment>
<keyword evidence="10 14" id="KW-0464">Manganese</keyword>
<comment type="similarity">
    <text evidence="2 12">Belongs to the D-alanine--D-alanine ligase family.</text>
</comment>
<feature type="domain" description="ATP-grasp" evidence="16">
    <location>
        <begin position="147"/>
        <end position="340"/>
    </location>
</feature>
<dbReference type="HAMAP" id="MF_00047">
    <property type="entry name" value="Dala_Dala_lig"/>
    <property type="match status" value="1"/>
</dbReference>
<dbReference type="Gene3D" id="3.30.1490.20">
    <property type="entry name" value="ATP-grasp fold, A domain"/>
    <property type="match status" value="1"/>
</dbReference>
<dbReference type="PANTHER" id="PTHR23132">
    <property type="entry name" value="D-ALANINE--D-ALANINE LIGASE"/>
    <property type="match status" value="1"/>
</dbReference>
<evidence type="ECO:0000256" key="1">
    <source>
        <dbReference type="ARBA" id="ARBA00001936"/>
    </source>
</evidence>
<dbReference type="GO" id="GO:0009252">
    <property type="term" value="P:peptidoglycan biosynthetic process"/>
    <property type="evidence" value="ECO:0007669"/>
    <property type="project" value="UniProtKB-UniRule"/>
</dbReference>
<comment type="subcellular location">
    <subcellularLocation>
        <location evidence="12">Cytoplasm</location>
    </subcellularLocation>
</comment>
<evidence type="ECO:0000259" key="16">
    <source>
        <dbReference type="PROSITE" id="PS50975"/>
    </source>
</evidence>
<dbReference type="PROSITE" id="PS00844">
    <property type="entry name" value="DALA_DALA_LIGASE_2"/>
    <property type="match status" value="1"/>
</dbReference>
<evidence type="ECO:0000256" key="4">
    <source>
        <dbReference type="ARBA" id="ARBA00022723"/>
    </source>
</evidence>
<evidence type="ECO:0000256" key="7">
    <source>
        <dbReference type="ARBA" id="ARBA00022842"/>
    </source>
</evidence>
<dbReference type="UniPathway" id="UPA00219"/>
<dbReference type="InterPro" id="IPR011127">
    <property type="entry name" value="Dala_Dala_lig_N"/>
</dbReference>
<proteinExistence type="inferred from homology"/>
<evidence type="ECO:0000256" key="12">
    <source>
        <dbReference type="HAMAP-Rule" id="MF_00047"/>
    </source>
</evidence>
<dbReference type="STRING" id="155974.SAMN04487818_11384"/>
<keyword evidence="6 15" id="KW-0067">ATP-binding</keyword>
<dbReference type="InterPro" id="IPR000291">
    <property type="entry name" value="D-Ala_lig_Van_CS"/>
</dbReference>
<evidence type="ECO:0000256" key="8">
    <source>
        <dbReference type="ARBA" id="ARBA00022960"/>
    </source>
</evidence>
<dbReference type="InterPro" id="IPR016185">
    <property type="entry name" value="PreATP-grasp_dom_sf"/>
</dbReference>
<sequence length="343" mass="35547">MTNRDSAVGRRVSFAEGVGERGAGAMTERVRVAVVGGGQSAEHEVSRASAASVVRALDAVKYEAVAFTVGRDGVWCDAEGRPFGASQVASLAGALHALSTCEVALPLLHGPLGEDGAMAALFELAGLRYVGSPPRAGALAMDKWATKLVAEAVGVRTAPGRLVTAADTVVFERPVVVKPVAAGSSFGVRLVRAEAELRPALLAAFEHDDRVLVEHVVTGREIDIAVLDDPSGTPRTGPPLEILIDGPLFDTATKYDGDATFVVPAHLSAGESTALADAALRVYTALGCRGIARVDFFLTADGPVLNEVNTMPGMTEASQLPKMFAAAGLSYPDLLDHLIRAAG</sequence>
<dbReference type="InterPro" id="IPR011095">
    <property type="entry name" value="Dala_Dala_lig_C"/>
</dbReference>
<evidence type="ECO:0000256" key="9">
    <source>
        <dbReference type="ARBA" id="ARBA00022984"/>
    </source>
</evidence>
<evidence type="ECO:0000256" key="2">
    <source>
        <dbReference type="ARBA" id="ARBA00010871"/>
    </source>
</evidence>
<keyword evidence="12" id="KW-0963">Cytoplasm</keyword>
<evidence type="ECO:0000256" key="5">
    <source>
        <dbReference type="ARBA" id="ARBA00022741"/>
    </source>
</evidence>
<comment type="pathway">
    <text evidence="12">Cell wall biogenesis; peptidoglycan biosynthesis.</text>
</comment>
<feature type="binding site" evidence="14">
    <location>
        <position position="295"/>
    </location>
    <ligand>
        <name>Mg(2+)</name>
        <dbReference type="ChEBI" id="CHEBI:18420"/>
        <label>1</label>
    </ligand>
</feature>
<dbReference type="PIRSF" id="PIRSF039102">
    <property type="entry name" value="Ddl/VanB"/>
    <property type="match status" value="1"/>
</dbReference>
<dbReference type="Pfam" id="PF07478">
    <property type="entry name" value="Dala_Dala_lig_C"/>
    <property type="match status" value="1"/>
</dbReference>
<keyword evidence="9 12" id="KW-0573">Peptidoglycan synthesis</keyword>
<feature type="binding site" evidence="14">
    <location>
        <position position="307"/>
    </location>
    <ligand>
        <name>Mg(2+)</name>
        <dbReference type="ChEBI" id="CHEBI:18420"/>
        <label>2</label>
    </ligand>
</feature>
<keyword evidence="3 12" id="KW-0436">Ligase</keyword>
<dbReference type="SUPFAM" id="SSF52440">
    <property type="entry name" value="PreATP-grasp domain"/>
    <property type="match status" value="1"/>
</dbReference>
<dbReference type="EC" id="6.3.2.4" evidence="12"/>
<gene>
    <name evidence="12" type="primary">ddl</name>
    <name evidence="17" type="ORF">SAMN04487818_11384</name>
</gene>
<reference evidence="18" key="1">
    <citation type="submission" date="2016-10" db="EMBL/GenBank/DDBJ databases">
        <authorList>
            <person name="Varghese N."/>
            <person name="Submissions S."/>
        </authorList>
    </citation>
    <scope>NUCLEOTIDE SEQUENCE [LARGE SCALE GENOMIC DNA]</scope>
    <source>
        <strain evidence="18">DSM 44260</strain>
    </source>
</reference>
<dbReference type="Gene3D" id="3.30.470.20">
    <property type="entry name" value="ATP-grasp fold, B domain"/>
    <property type="match status" value="1"/>
</dbReference>
<evidence type="ECO:0000313" key="17">
    <source>
        <dbReference type="EMBL" id="SES41975.1"/>
    </source>
</evidence>
<evidence type="ECO:0000256" key="14">
    <source>
        <dbReference type="PIRSR" id="PIRSR039102-3"/>
    </source>
</evidence>
<dbReference type="InterPro" id="IPR013815">
    <property type="entry name" value="ATP_grasp_subdomain_1"/>
</dbReference>
<organism evidence="17 18">
    <name type="scientific">Actinokineospora terrae</name>
    <dbReference type="NCBI Taxonomy" id="155974"/>
    <lineage>
        <taxon>Bacteria</taxon>
        <taxon>Bacillati</taxon>
        <taxon>Actinomycetota</taxon>
        <taxon>Actinomycetes</taxon>
        <taxon>Pseudonocardiales</taxon>
        <taxon>Pseudonocardiaceae</taxon>
        <taxon>Actinokineospora</taxon>
    </lineage>
</organism>
<feature type="active site" evidence="13">
    <location>
        <position position="184"/>
    </location>
</feature>
<keyword evidence="4 14" id="KW-0479">Metal-binding</keyword>
<dbReference type="GO" id="GO:0005524">
    <property type="term" value="F:ATP binding"/>
    <property type="evidence" value="ECO:0007669"/>
    <property type="project" value="UniProtKB-UniRule"/>
</dbReference>
<comment type="function">
    <text evidence="12">Cell wall formation.</text>
</comment>
<dbReference type="EMBL" id="FOGI01000013">
    <property type="protein sequence ID" value="SES41975.1"/>
    <property type="molecule type" value="Genomic_DNA"/>
</dbReference>
<accession>A0A1H9X767</accession>
<feature type="active site" evidence="13">
    <location>
        <position position="42"/>
    </location>
</feature>
<dbReference type="Proteomes" id="UP000199051">
    <property type="component" value="Unassembled WGS sequence"/>
</dbReference>
<keyword evidence="8 12" id="KW-0133">Cell shape</keyword>
<keyword evidence="18" id="KW-1185">Reference proteome</keyword>
<evidence type="ECO:0000256" key="15">
    <source>
        <dbReference type="PROSITE-ProRule" id="PRU00409"/>
    </source>
</evidence>
<dbReference type="Gene3D" id="3.40.50.20">
    <property type="match status" value="1"/>
</dbReference>
<evidence type="ECO:0000256" key="10">
    <source>
        <dbReference type="ARBA" id="ARBA00023211"/>
    </source>
</evidence>
<dbReference type="InterPro" id="IPR011761">
    <property type="entry name" value="ATP-grasp"/>
</dbReference>
<dbReference type="PROSITE" id="PS00843">
    <property type="entry name" value="DALA_DALA_LIGASE_1"/>
    <property type="match status" value="1"/>
</dbReference>
<dbReference type="GO" id="GO:0071555">
    <property type="term" value="P:cell wall organization"/>
    <property type="evidence" value="ECO:0007669"/>
    <property type="project" value="UniProtKB-KW"/>
</dbReference>
<feature type="binding site" evidence="14">
    <location>
        <position position="307"/>
    </location>
    <ligand>
        <name>Mg(2+)</name>
        <dbReference type="ChEBI" id="CHEBI:18420"/>
        <label>1</label>
    </ligand>
</feature>
<dbReference type="PROSITE" id="PS50975">
    <property type="entry name" value="ATP_GRASP"/>
    <property type="match status" value="1"/>
</dbReference>
<dbReference type="SUPFAM" id="SSF56059">
    <property type="entry name" value="Glutathione synthetase ATP-binding domain-like"/>
    <property type="match status" value="1"/>
</dbReference>
<dbReference type="InterPro" id="IPR005905">
    <property type="entry name" value="D_ala_D_ala"/>
</dbReference>
<feature type="binding site" evidence="14">
    <location>
        <position position="309"/>
    </location>
    <ligand>
        <name>Mg(2+)</name>
        <dbReference type="ChEBI" id="CHEBI:18420"/>
        <label>2</label>
    </ligand>
</feature>
<keyword evidence="7 14" id="KW-0460">Magnesium</keyword>
<evidence type="ECO:0000313" key="18">
    <source>
        <dbReference type="Proteomes" id="UP000199051"/>
    </source>
</evidence>
<dbReference type="GO" id="GO:0046872">
    <property type="term" value="F:metal ion binding"/>
    <property type="evidence" value="ECO:0007669"/>
    <property type="project" value="UniProtKB-KW"/>
</dbReference>
<dbReference type="GO" id="GO:0008360">
    <property type="term" value="P:regulation of cell shape"/>
    <property type="evidence" value="ECO:0007669"/>
    <property type="project" value="UniProtKB-KW"/>
</dbReference>
<dbReference type="AlphaFoldDB" id="A0A1H9X767"/>